<dbReference type="Proteomes" id="UP001066276">
    <property type="component" value="Chromosome 3_2"/>
</dbReference>
<organism evidence="1 2">
    <name type="scientific">Pleurodeles waltl</name>
    <name type="common">Iberian ribbed newt</name>
    <dbReference type="NCBI Taxonomy" id="8319"/>
    <lineage>
        <taxon>Eukaryota</taxon>
        <taxon>Metazoa</taxon>
        <taxon>Chordata</taxon>
        <taxon>Craniata</taxon>
        <taxon>Vertebrata</taxon>
        <taxon>Euteleostomi</taxon>
        <taxon>Amphibia</taxon>
        <taxon>Batrachia</taxon>
        <taxon>Caudata</taxon>
        <taxon>Salamandroidea</taxon>
        <taxon>Salamandridae</taxon>
        <taxon>Pleurodelinae</taxon>
        <taxon>Pleurodeles</taxon>
    </lineage>
</organism>
<protein>
    <submittedName>
        <fullName evidence="1">Uncharacterized protein</fullName>
    </submittedName>
</protein>
<dbReference type="AlphaFoldDB" id="A0AAV7TZT0"/>
<evidence type="ECO:0000313" key="1">
    <source>
        <dbReference type="EMBL" id="KAJ1181664.1"/>
    </source>
</evidence>
<gene>
    <name evidence="1" type="ORF">NDU88_006867</name>
</gene>
<evidence type="ECO:0000313" key="2">
    <source>
        <dbReference type="Proteomes" id="UP001066276"/>
    </source>
</evidence>
<sequence length="103" mass="11450">MAITLPPTPELCLLGIGPCPKNRKQSLRCKALALVMYRRLIVMHGKALVAPGIDLWRAELLRWAKAEAQTLHLLLARGIPVKGLNSWNSFVTAIESKDDERPP</sequence>
<dbReference type="EMBL" id="JANPWB010000006">
    <property type="protein sequence ID" value="KAJ1181664.1"/>
    <property type="molecule type" value="Genomic_DNA"/>
</dbReference>
<keyword evidence="2" id="KW-1185">Reference proteome</keyword>
<name>A0AAV7TZT0_PLEWA</name>
<comment type="caution">
    <text evidence="1">The sequence shown here is derived from an EMBL/GenBank/DDBJ whole genome shotgun (WGS) entry which is preliminary data.</text>
</comment>
<proteinExistence type="predicted"/>
<accession>A0AAV7TZT0</accession>
<reference evidence="1" key="1">
    <citation type="journal article" date="2022" name="bioRxiv">
        <title>Sequencing and chromosome-scale assembly of the giantPleurodeles waltlgenome.</title>
        <authorList>
            <person name="Brown T."/>
            <person name="Elewa A."/>
            <person name="Iarovenko S."/>
            <person name="Subramanian E."/>
            <person name="Araus A.J."/>
            <person name="Petzold A."/>
            <person name="Susuki M."/>
            <person name="Suzuki K.-i.T."/>
            <person name="Hayashi T."/>
            <person name="Toyoda A."/>
            <person name="Oliveira C."/>
            <person name="Osipova E."/>
            <person name="Leigh N.D."/>
            <person name="Simon A."/>
            <person name="Yun M.H."/>
        </authorList>
    </citation>
    <scope>NUCLEOTIDE SEQUENCE</scope>
    <source>
        <strain evidence="1">20211129_DDA</strain>
        <tissue evidence="1">Liver</tissue>
    </source>
</reference>